<evidence type="ECO:0000313" key="14">
    <source>
        <dbReference type="EMBL" id="HBH1542710.1"/>
    </source>
</evidence>
<feature type="active site" description="Nucleophile" evidence="8">
    <location>
        <position position="29"/>
    </location>
</feature>
<dbReference type="PROSITE" id="PS00194">
    <property type="entry name" value="THIOREDOXIN_1"/>
    <property type="match status" value="1"/>
</dbReference>
<dbReference type="PATRIC" id="fig|1496.1371.peg.73"/>
<dbReference type="EMBL" id="LK932505">
    <property type="protein sequence ID" value="CDS85566.1"/>
    <property type="molecule type" value="Genomic_DNA"/>
</dbReference>
<keyword evidence="5 9" id="KW-1015">Disulfide bond</keyword>
<evidence type="ECO:0000313" key="16">
    <source>
        <dbReference type="EMBL" id="SJS52525.1"/>
    </source>
</evidence>
<dbReference type="PIRSF" id="PIRSF000077">
    <property type="entry name" value="Thioredoxin"/>
    <property type="match status" value="1"/>
</dbReference>
<dbReference type="Proteomes" id="UP000346772">
    <property type="component" value="Unassembled WGS sequence"/>
</dbReference>
<dbReference type="CDD" id="cd02947">
    <property type="entry name" value="TRX_family"/>
    <property type="match status" value="1"/>
</dbReference>
<feature type="disulfide bond" description="Redox-active" evidence="9">
    <location>
        <begin position="29"/>
        <end position="32"/>
    </location>
</feature>
<dbReference type="GO" id="GO:0015035">
    <property type="term" value="F:protein-disulfide reductase activity"/>
    <property type="evidence" value="ECO:0007669"/>
    <property type="project" value="InterPro"/>
</dbReference>
<evidence type="ECO:0000313" key="13">
    <source>
        <dbReference type="EMBL" id="CDT12893.1"/>
    </source>
</evidence>
<dbReference type="EMBL" id="CAADAN010000001">
    <property type="protein sequence ID" value="VFD29349.1"/>
    <property type="molecule type" value="Genomic_DNA"/>
</dbReference>
<dbReference type="Proteomes" id="UP000189137">
    <property type="component" value="Unassembled WGS sequence"/>
</dbReference>
<gene>
    <name evidence="11" type="primary">trxA</name>
    <name evidence="17" type="synonym">trxA2</name>
    <name evidence="16" type="synonym">trxA_3</name>
    <name evidence="13" type="ORF">BN1095_330018</name>
    <name evidence="11" type="ORF">BN1096_520360</name>
    <name evidence="12" type="ORF">BN1097_630258</name>
    <name evidence="14" type="ORF">KRM00_002199</name>
    <name evidence="15" type="ORF">KRQ00_001060</name>
    <name evidence="19" type="ORF">SAMEA1402366_02850</name>
    <name evidence="17" type="ORF">SAMEA1402399_00389</name>
    <name evidence="18" type="ORF">SAMEA1710456_01104</name>
    <name evidence="16" type="ORF">SAMEA3375112_02312</name>
</gene>
<keyword evidence="3" id="KW-0813">Transport</keyword>
<dbReference type="Proteomes" id="UP000411588">
    <property type="component" value="Unassembled WGS sequence"/>
</dbReference>
<feature type="domain" description="Thioredoxin" evidence="10">
    <location>
        <begin position="1"/>
        <end position="105"/>
    </location>
</feature>
<dbReference type="InterPro" id="IPR013766">
    <property type="entry name" value="Thioredoxin_domain"/>
</dbReference>
<dbReference type="PROSITE" id="PS51352">
    <property type="entry name" value="THIOREDOXIN_2"/>
    <property type="match status" value="1"/>
</dbReference>
<organism evidence="11">
    <name type="scientific">Clostridioides difficile</name>
    <name type="common">Peptoclostridium difficile</name>
    <dbReference type="NCBI Taxonomy" id="1496"/>
    <lineage>
        <taxon>Bacteria</taxon>
        <taxon>Bacillati</taxon>
        <taxon>Bacillota</taxon>
        <taxon>Clostridia</taxon>
        <taxon>Peptostreptococcales</taxon>
        <taxon>Peptostreptococcaceae</taxon>
        <taxon>Clostridioides</taxon>
    </lineage>
</organism>
<keyword evidence="4" id="KW-0249">Electron transport</keyword>
<protein>
    <recommendedName>
        <fullName evidence="2 7">Thioredoxin</fullName>
    </recommendedName>
</protein>
<evidence type="ECO:0000313" key="17">
    <source>
        <dbReference type="EMBL" id="VFD29349.1"/>
    </source>
</evidence>
<dbReference type="InterPro" id="IPR005746">
    <property type="entry name" value="Thioredoxin"/>
</dbReference>
<proteinExistence type="inferred from homology"/>
<evidence type="ECO:0000256" key="3">
    <source>
        <dbReference type="ARBA" id="ARBA00022448"/>
    </source>
</evidence>
<evidence type="ECO:0000256" key="9">
    <source>
        <dbReference type="PIRSR" id="PIRSR000077-4"/>
    </source>
</evidence>
<dbReference type="OMA" id="CQALMPD"/>
<feature type="site" description="Contributes to redox potential value" evidence="8">
    <location>
        <position position="30"/>
    </location>
</feature>
<name>A0A031WJD4_CLODI</name>
<evidence type="ECO:0000256" key="5">
    <source>
        <dbReference type="ARBA" id="ARBA00023157"/>
    </source>
</evidence>
<dbReference type="RefSeq" id="WP_003416870.1">
    <property type="nucleotide sequence ID" value="NZ_AP025558.1"/>
</dbReference>
<evidence type="ECO:0000313" key="15">
    <source>
        <dbReference type="EMBL" id="HBH2619324.1"/>
    </source>
</evidence>
<feature type="active site" description="Nucleophile" evidence="8">
    <location>
        <position position="32"/>
    </location>
</feature>
<evidence type="ECO:0000313" key="20">
    <source>
        <dbReference type="Proteomes" id="UP000189137"/>
    </source>
</evidence>
<evidence type="ECO:0000256" key="1">
    <source>
        <dbReference type="ARBA" id="ARBA00008987"/>
    </source>
</evidence>
<evidence type="ECO:0000256" key="6">
    <source>
        <dbReference type="ARBA" id="ARBA00023284"/>
    </source>
</evidence>
<dbReference type="Proteomes" id="UP000372533">
    <property type="component" value="Unassembled WGS sequence"/>
</dbReference>
<accession>A0A031WJD4</accession>
<feature type="site" description="Contributes to redox potential value" evidence="8">
    <location>
        <position position="31"/>
    </location>
</feature>
<dbReference type="EMBL" id="LK932994">
    <property type="protein sequence ID" value="CDT12893.1"/>
    <property type="molecule type" value="Genomic_DNA"/>
</dbReference>
<dbReference type="NCBIfam" id="NF047697">
    <property type="entry name" value="ThioredTrxAClost"/>
    <property type="match status" value="1"/>
</dbReference>
<dbReference type="InterPro" id="IPR036249">
    <property type="entry name" value="Thioredoxin-like_sf"/>
</dbReference>
<dbReference type="PANTHER" id="PTHR45663">
    <property type="entry name" value="GEO12009P1"/>
    <property type="match status" value="1"/>
</dbReference>
<feature type="site" description="Deprotonates C-terminal active site Cys" evidence="8">
    <location>
        <position position="23"/>
    </location>
</feature>
<keyword evidence="6 9" id="KW-0676">Redox-active center</keyword>
<evidence type="ECO:0000313" key="23">
    <source>
        <dbReference type="Proteomes" id="UP000411588"/>
    </source>
</evidence>
<dbReference type="GeneID" id="66354748"/>
<reference evidence="14" key="4">
    <citation type="submission" date="2021-06" db="EMBL/GenBank/DDBJ databases">
        <authorList>
            <consortium name="NCBI Pathogen Detection Project"/>
        </authorList>
    </citation>
    <scope>NUCLEOTIDE SEQUENCE</scope>
    <source>
        <strain evidence="15">Clostridioides</strain>
        <strain evidence="14">HN1000</strain>
    </source>
</reference>
<dbReference type="EMBL" id="CAADAT010000004">
    <property type="protein sequence ID" value="VFD53633.1"/>
    <property type="molecule type" value="Genomic_DNA"/>
</dbReference>
<evidence type="ECO:0000256" key="7">
    <source>
        <dbReference type="PIRNR" id="PIRNR000077"/>
    </source>
</evidence>
<evidence type="ECO:0000256" key="2">
    <source>
        <dbReference type="ARBA" id="ARBA00020570"/>
    </source>
</evidence>
<comment type="similarity">
    <text evidence="1 7">Belongs to the thioredoxin family.</text>
</comment>
<evidence type="ECO:0000313" key="11">
    <source>
        <dbReference type="EMBL" id="CDS85566.1"/>
    </source>
</evidence>
<dbReference type="EMBL" id="DAEPXK010000021">
    <property type="protein sequence ID" value="HBH1542710.1"/>
    <property type="molecule type" value="Genomic_DNA"/>
</dbReference>
<dbReference type="PANTHER" id="PTHR45663:SF11">
    <property type="entry name" value="GEO12009P1"/>
    <property type="match status" value="1"/>
</dbReference>
<dbReference type="Proteomes" id="UP000878956">
    <property type="component" value="Unassembled WGS sequence"/>
</dbReference>
<dbReference type="EMBL" id="DAEQIJ010000003">
    <property type="protein sequence ID" value="HBH2619324.1"/>
    <property type="molecule type" value="Genomic_DNA"/>
</dbReference>
<evidence type="ECO:0000313" key="12">
    <source>
        <dbReference type="EMBL" id="CDS87821.1"/>
    </source>
</evidence>
<dbReference type="Gene3D" id="3.40.30.10">
    <property type="entry name" value="Glutaredoxin"/>
    <property type="match status" value="1"/>
</dbReference>
<dbReference type="Pfam" id="PF00085">
    <property type="entry name" value="Thioredoxin"/>
    <property type="match status" value="1"/>
</dbReference>
<reference evidence="21 23" key="3">
    <citation type="submission" date="2019-02" db="EMBL/GenBank/DDBJ databases">
        <authorList>
            <consortium name="Pathogen Informatics"/>
        </authorList>
    </citation>
    <scope>NUCLEOTIDE SEQUENCE [LARGE SCALE GENOMIC DNA]</scope>
    <source>
        <strain evidence="18 21">078GUE027</strain>
        <strain evidence="17">Clo34</strain>
        <strain evidence="23">clo34</strain>
        <strain evidence="22">tl291</strain>
        <strain evidence="19">Tl291</strain>
        <strain evidence="16 20">VRECD0157</strain>
    </source>
</reference>
<sequence length="105" mass="11966">MLDLDKATFEEEVLNAEGFVFVDFWSEGCEPCKALMPDVHKLAETYGDKIKFCKMDTTKARRLAIKQKVLGLPTMAIYKDGEKVDEVTKDDATVPNIENMIKKYL</sequence>
<dbReference type="InterPro" id="IPR017937">
    <property type="entry name" value="Thioredoxin_CS"/>
</dbReference>
<dbReference type="EMBL" id="CAAJVP010000015">
    <property type="protein sequence ID" value="VHY15184.1"/>
    <property type="molecule type" value="Genomic_DNA"/>
</dbReference>
<dbReference type="EMBL" id="LK932402">
    <property type="protein sequence ID" value="CDS87821.1"/>
    <property type="molecule type" value="Genomic_DNA"/>
</dbReference>
<evidence type="ECO:0000256" key="4">
    <source>
        <dbReference type="ARBA" id="ARBA00022982"/>
    </source>
</evidence>
<evidence type="ECO:0000313" key="18">
    <source>
        <dbReference type="EMBL" id="VFD53633.1"/>
    </source>
</evidence>
<dbReference type="EMBL" id="FUPS01000007">
    <property type="protein sequence ID" value="SJS52525.1"/>
    <property type="molecule type" value="Genomic_DNA"/>
</dbReference>
<dbReference type="GO" id="GO:0005737">
    <property type="term" value="C:cytoplasm"/>
    <property type="evidence" value="ECO:0007669"/>
    <property type="project" value="TreeGrafter"/>
</dbReference>
<evidence type="ECO:0000259" key="10">
    <source>
        <dbReference type="PROSITE" id="PS51352"/>
    </source>
</evidence>
<dbReference type="SUPFAM" id="SSF52833">
    <property type="entry name" value="Thioredoxin-like"/>
    <property type="match status" value="1"/>
</dbReference>
<evidence type="ECO:0000256" key="8">
    <source>
        <dbReference type="PIRSR" id="PIRSR000077-1"/>
    </source>
</evidence>
<dbReference type="KEGG" id="pdf:CD630DERM_23550"/>
<evidence type="ECO:0000313" key="21">
    <source>
        <dbReference type="Proteomes" id="UP000346772"/>
    </source>
</evidence>
<dbReference type="AlphaFoldDB" id="A0A031WJD4"/>
<reference evidence="14" key="2">
    <citation type="journal article" date="2018" name="Genome Biol.">
        <title>SKESA: strategic k-mer extension for scrupulous assemblies.</title>
        <authorList>
            <person name="Souvorov A."/>
            <person name="Agarwala R."/>
            <person name="Lipman D.J."/>
        </authorList>
    </citation>
    <scope>NUCLEOTIDE SEQUENCE</scope>
    <source>
        <strain evidence="15">Clostridioides</strain>
        <strain evidence="14">HN1000</strain>
    </source>
</reference>
<dbReference type="Proteomes" id="UP000879542">
    <property type="component" value="Unassembled WGS sequence"/>
</dbReference>
<evidence type="ECO:0000313" key="19">
    <source>
        <dbReference type="EMBL" id="VHY15184.1"/>
    </source>
</evidence>
<evidence type="ECO:0000313" key="22">
    <source>
        <dbReference type="Proteomes" id="UP000372533"/>
    </source>
</evidence>
<reference evidence="11" key="1">
    <citation type="submission" date="2014-07" db="EMBL/GenBank/DDBJ databases">
        <authorList>
            <person name="Monot Marc"/>
        </authorList>
    </citation>
    <scope>NUCLEOTIDE SEQUENCE</scope>
    <source>
        <strain evidence="13">7032989</strain>
        <strain evidence="12">7032994</strain>
    </source>
</reference>